<accession>A0A6B0UJJ7</accession>
<evidence type="ECO:0000256" key="1">
    <source>
        <dbReference type="SAM" id="MobiDB-lite"/>
    </source>
</evidence>
<dbReference type="AlphaFoldDB" id="A0A6B0UJJ7"/>
<reference evidence="2" key="1">
    <citation type="submission" date="2019-12" db="EMBL/GenBank/DDBJ databases">
        <title>An insight into the sialome of adult female Ixodes ricinus ticks feeding for 6 days.</title>
        <authorList>
            <person name="Perner J."/>
            <person name="Ribeiro J.M.C."/>
        </authorList>
    </citation>
    <scope>NUCLEOTIDE SEQUENCE</scope>
    <source>
        <strain evidence="2">Semi-engorged</strain>
        <tissue evidence="2">Salivary glands</tissue>
    </source>
</reference>
<organism evidence="2">
    <name type="scientific">Ixodes ricinus</name>
    <name type="common">Common tick</name>
    <name type="synonym">Acarus ricinus</name>
    <dbReference type="NCBI Taxonomy" id="34613"/>
    <lineage>
        <taxon>Eukaryota</taxon>
        <taxon>Metazoa</taxon>
        <taxon>Ecdysozoa</taxon>
        <taxon>Arthropoda</taxon>
        <taxon>Chelicerata</taxon>
        <taxon>Arachnida</taxon>
        <taxon>Acari</taxon>
        <taxon>Parasitiformes</taxon>
        <taxon>Ixodida</taxon>
        <taxon>Ixodoidea</taxon>
        <taxon>Ixodidae</taxon>
        <taxon>Ixodinae</taxon>
        <taxon>Ixodes</taxon>
    </lineage>
</organism>
<sequence length="111" mass="11971">MPNSIRSRASTPRSRASRSALSSLALECGEALASPAWDAARRPGESSTGAPNPRYFSLRLLPTMRSRPLKAPDATKRMLAVSTVRASPRSLRELRSGTLTKVPSSIFSMPC</sequence>
<protein>
    <submittedName>
        <fullName evidence="2">Putative secreted protein</fullName>
    </submittedName>
</protein>
<evidence type="ECO:0000313" key="2">
    <source>
        <dbReference type="EMBL" id="MXU89857.1"/>
    </source>
</evidence>
<feature type="region of interest" description="Disordered" evidence="1">
    <location>
        <begin position="1"/>
        <end position="20"/>
    </location>
</feature>
<proteinExistence type="predicted"/>
<dbReference type="EMBL" id="GIFC01007774">
    <property type="protein sequence ID" value="MXU89857.1"/>
    <property type="molecule type" value="Transcribed_RNA"/>
</dbReference>
<name>A0A6B0UJJ7_IXORI</name>